<keyword evidence="12" id="KW-0448">Lipopolysaccharide biosynthesis</keyword>
<keyword evidence="6" id="KW-0997">Cell inner membrane</keyword>
<evidence type="ECO:0000313" key="15">
    <source>
        <dbReference type="EMBL" id="OGI46875.1"/>
    </source>
</evidence>
<feature type="site" description="Transition state stabilizer" evidence="11">
    <location>
        <position position="129"/>
    </location>
</feature>
<evidence type="ECO:0000256" key="12">
    <source>
        <dbReference type="RuleBase" id="RU365103"/>
    </source>
</evidence>
<dbReference type="STRING" id="1817764.A2637_06055"/>
<evidence type="ECO:0000256" key="8">
    <source>
        <dbReference type="ARBA" id="ARBA00031445"/>
    </source>
</evidence>
<dbReference type="InterPro" id="IPR001296">
    <property type="entry name" value="Glyco_trans_1"/>
</dbReference>
<dbReference type="NCBIfam" id="NF004388">
    <property type="entry name" value="PRK05749.1-4"/>
    <property type="match status" value="1"/>
</dbReference>
<dbReference type="PANTHER" id="PTHR42755:SF1">
    <property type="entry name" value="3-DEOXY-D-MANNO-OCTULOSONIC ACID TRANSFERASE, MITOCHONDRIAL-RELATED"/>
    <property type="match status" value="1"/>
</dbReference>
<dbReference type="Gene3D" id="3.40.50.2000">
    <property type="entry name" value="Glycogen Phosphorylase B"/>
    <property type="match status" value="1"/>
</dbReference>
<feature type="domain" description="Glycosyl transferase family 1" evidence="13">
    <location>
        <begin position="301"/>
        <end position="403"/>
    </location>
</feature>
<evidence type="ECO:0000256" key="10">
    <source>
        <dbReference type="PIRSR" id="PIRSR639901-1"/>
    </source>
</evidence>
<evidence type="ECO:0000256" key="5">
    <source>
        <dbReference type="ARBA" id="ARBA00019077"/>
    </source>
</evidence>
<feature type="site" description="Transition state stabilizer" evidence="11">
    <location>
        <position position="207"/>
    </location>
</feature>
<dbReference type="InterPro" id="IPR038107">
    <property type="entry name" value="Glycos_transf_N_sf"/>
</dbReference>
<feature type="active site" description="Proton acceptor" evidence="10">
    <location>
        <position position="59"/>
    </location>
</feature>
<evidence type="ECO:0000256" key="2">
    <source>
        <dbReference type="ARBA" id="ARBA00004713"/>
    </source>
</evidence>
<dbReference type="AlphaFoldDB" id="A0A1F6TP50"/>
<evidence type="ECO:0000313" key="16">
    <source>
        <dbReference type="Proteomes" id="UP000179360"/>
    </source>
</evidence>
<dbReference type="GO" id="GO:0043842">
    <property type="term" value="F:Kdo transferase activity"/>
    <property type="evidence" value="ECO:0007669"/>
    <property type="project" value="UniProtKB-EC"/>
</dbReference>
<evidence type="ECO:0000256" key="1">
    <source>
        <dbReference type="ARBA" id="ARBA00004388"/>
    </source>
</evidence>
<dbReference type="GO" id="GO:0009245">
    <property type="term" value="P:lipid A biosynthetic process"/>
    <property type="evidence" value="ECO:0007669"/>
    <property type="project" value="TreeGrafter"/>
</dbReference>
<dbReference type="SUPFAM" id="SSF53756">
    <property type="entry name" value="UDP-Glycosyltransferase/glycogen phosphorylase"/>
    <property type="match status" value="1"/>
</dbReference>
<protein>
    <recommendedName>
        <fullName evidence="5 12">3-deoxy-D-manno-octulosonic acid transferase</fullName>
        <shortName evidence="12">Kdo transferase</shortName>
        <ecNumber evidence="4 12">2.4.99.12</ecNumber>
    </recommendedName>
    <alternativeName>
        <fullName evidence="8 12">Lipid IV(A) 3-deoxy-D-manno-octulosonic acid transferase</fullName>
    </alternativeName>
</protein>
<evidence type="ECO:0000256" key="4">
    <source>
        <dbReference type="ARBA" id="ARBA00012621"/>
    </source>
</evidence>
<keyword evidence="12" id="KW-1003">Cell membrane</keyword>
<evidence type="ECO:0000259" key="13">
    <source>
        <dbReference type="Pfam" id="PF00534"/>
    </source>
</evidence>
<keyword evidence="7 12" id="KW-0808">Transferase</keyword>
<dbReference type="Pfam" id="PF04413">
    <property type="entry name" value="Glycos_transf_N"/>
    <property type="match status" value="1"/>
</dbReference>
<comment type="similarity">
    <text evidence="3">Belongs to the glycosyltransferase group 1 family. Glycosyltransferase 30 subfamily.</text>
</comment>
<evidence type="ECO:0000256" key="6">
    <source>
        <dbReference type="ARBA" id="ARBA00022519"/>
    </source>
</evidence>
<dbReference type="Proteomes" id="UP000179360">
    <property type="component" value="Unassembled WGS sequence"/>
</dbReference>
<gene>
    <name evidence="15" type="ORF">A2637_06055</name>
</gene>
<evidence type="ECO:0000256" key="7">
    <source>
        <dbReference type="ARBA" id="ARBA00022679"/>
    </source>
</evidence>
<dbReference type="InterPro" id="IPR039901">
    <property type="entry name" value="Kdotransferase"/>
</dbReference>
<comment type="pathway">
    <text evidence="2 12">Bacterial outer membrane biogenesis; LPS core biosynthesis.</text>
</comment>
<reference evidence="15 16" key="1">
    <citation type="journal article" date="2016" name="Nat. Commun.">
        <title>Thousands of microbial genomes shed light on interconnected biogeochemical processes in an aquifer system.</title>
        <authorList>
            <person name="Anantharaman K."/>
            <person name="Brown C.T."/>
            <person name="Hug L.A."/>
            <person name="Sharon I."/>
            <person name="Castelle C.J."/>
            <person name="Probst A.J."/>
            <person name="Thomas B.C."/>
            <person name="Singh A."/>
            <person name="Wilkins M.J."/>
            <person name="Karaoz U."/>
            <person name="Brodie E.L."/>
            <person name="Williams K.H."/>
            <person name="Hubbard S.S."/>
            <person name="Banfield J.F."/>
        </authorList>
    </citation>
    <scope>NUCLEOTIDE SEQUENCE [LARGE SCALE GENOMIC DNA]</scope>
</reference>
<evidence type="ECO:0000259" key="14">
    <source>
        <dbReference type="Pfam" id="PF04413"/>
    </source>
</evidence>
<organism evidence="15 16">
    <name type="scientific">Candidatus Muproteobacteria bacterium RIFCSPHIGHO2_01_FULL_65_16</name>
    <dbReference type="NCBI Taxonomy" id="1817764"/>
    <lineage>
        <taxon>Bacteria</taxon>
        <taxon>Pseudomonadati</taxon>
        <taxon>Pseudomonadota</taxon>
        <taxon>Candidatus Muproteobacteria</taxon>
    </lineage>
</organism>
<dbReference type="FunFam" id="3.40.50.2000:FF:000032">
    <property type="entry name" value="3-deoxy-D-manno-octulosonic acid transferase"/>
    <property type="match status" value="1"/>
</dbReference>
<dbReference type="EC" id="2.4.99.12" evidence="4 12"/>
<comment type="catalytic activity">
    <reaction evidence="9 12">
        <text>lipid IVA (E. coli) + CMP-3-deoxy-beta-D-manno-octulosonate = alpha-Kdo-(2-&gt;6)-lipid IVA (E. coli) + CMP + H(+)</text>
        <dbReference type="Rhea" id="RHEA:28066"/>
        <dbReference type="ChEBI" id="CHEBI:15378"/>
        <dbReference type="ChEBI" id="CHEBI:58603"/>
        <dbReference type="ChEBI" id="CHEBI:60364"/>
        <dbReference type="ChEBI" id="CHEBI:60377"/>
        <dbReference type="ChEBI" id="CHEBI:85987"/>
        <dbReference type="EC" id="2.4.99.12"/>
    </reaction>
</comment>
<dbReference type="Gene3D" id="3.40.50.11720">
    <property type="entry name" value="3-Deoxy-D-manno-octulosonic-acid transferase, N-terminal domain"/>
    <property type="match status" value="1"/>
</dbReference>
<keyword evidence="6" id="KW-0472">Membrane</keyword>
<dbReference type="Pfam" id="PF00534">
    <property type="entry name" value="Glycos_transf_1"/>
    <property type="match status" value="1"/>
</dbReference>
<dbReference type="PANTHER" id="PTHR42755">
    <property type="entry name" value="3-DEOXY-MANNO-OCTULOSONATE CYTIDYLYLTRANSFERASE"/>
    <property type="match status" value="1"/>
</dbReference>
<evidence type="ECO:0000256" key="3">
    <source>
        <dbReference type="ARBA" id="ARBA00006380"/>
    </source>
</evidence>
<dbReference type="GO" id="GO:0009244">
    <property type="term" value="P:lipopolysaccharide core region biosynthetic process"/>
    <property type="evidence" value="ECO:0007669"/>
    <property type="project" value="UniProtKB-UniRule"/>
</dbReference>
<dbReference type="EMBL" id="MFSY01000036">
    <property type="protein sequence ID" value="OGI46875.1"/>
    <property type="molecule type" value="Genomic_DNA"/>
</dbReference>
<comment type="function">
    <text evidence="12">Involved in lipopolysaccharide (LPS) biosynthesis. Catalyzes the transfer of 3-deoxy-D-manno-octulosonate (Kdo) residue(s) from CMP-Kdo to lipid IV(A), the tetraacyldisaccharide-1,4'-bisphosphate precursor of lipid A.</text>
</comment>
<feature type="domain" description="3-deoxy-D-manno-octulosonic-acid transferase N-terminal" evidence="14">
    <location>
        <begin position="33"/>
        <end position="209"/>
    </location>
</feature>
<evidence type="ECO:0000256" key="11">
    <source>
        <dbReference type="PIRSR" id="PIRSR639901-2"/>
    </source>
</evidence>
<dbReference type="GO" id="GO:0005886">
    <property type="term" value="C:plasma membrane"/>
    <property type="evidence" value="ECO:0007669"/>
    <property type="project" value="UniProtKB-SubCell"/>
</dbReference>
<sequence length="423" mass="46885">MRAAYTWLLRLAFPWIFVRLAWRARRNPDYVRRIPERFGFIEPLPDAPVIWIHAVSVGEARAAAPLVKALFDRYPEHHILVTTMTPTGSAAVKSLFGDRAAHCYVPYDYPSAVRRFLDRTRPGLALIMETELWPNLFHECRARGIPLVVANVRMSERSMRGYLKFARLARATLTQVTLFGTQSQADAERIVRLGAEPARVHVTGSIKFELALPASLREAAEVLRREWGADRPVWVAASTREGEDGLVLAAYAELRKQPRFANLLLVLVPRHPERFASVARLCRRSGHRVALRSEHRGPLDAAVDILVGDTMGELMLFYGACDCAFIGGSLVPTGGHNPLEAEALGKPVVFGPHMFNFAEIAALTLERGAGVQVHDPAQLAPAVGDFLGNANRRDTAGEAGKKMVEENRGALESNLRLIADLIR</sequence>
<evidence type="ECO:0000256" key="9">
    <source>
        <dbReference type="ARBA" id="ARBA00049183"/>
    </source>
</evidence>
<dbReference type="InterPro" id="IPR007507">
    <property type="entry name" value="Glycos_transf_N"/>
</dbReference>
<comment type="subcellular location">
    <subcellularLocation>
        <location evidence="1">Cell inner membrane</location>
        <topology evidence="1">Single-pass membrane protein</topology>
        <orientation evidence="1">Cytoplasmic side</orientation>
    </subcellularLocation>
    <subcellularLocation>
        <location evidence="12">Cell membrane</location>
    </subcellularLocation>
</comment>
<name>A0A1F6TP50_9PROT</name>
<accession>A0A1F6TP50</accession>
<dbReference type="FunFam" id="3.40.50.11720:FF:000001">
    <property type="entry name" value="3-deoxy-D-manno-octulosonic acid transferase"/>
    <property type="match status" value="1"/>
</dbReference>
<comment type="caution">
    <text evidence="15">The sequence shown here is derived from an EMBL/GenBank/DDBJ whole genome shotgun (WGS) entry which is preliminary data.</text>
</comment>
<proteinExistence type="inferred from homology"/>
<dbReference type="UniPathway" id="UPA00958"/>